<dbReference type="InterPro" id="IPR040844">
    <property type="entry name" value="PDE4_UCR"/>
</dbReference>
<evidence type="ECO:0000256" key="5">
    <source>
        <dbReference type="ARBA" id="ARBA00023149"/>
    </source>
</evidence>
<comment type="caution">
    <text evidence="8">The sequence shown here is derived from an EMBL/GenBank/DDBJ whole genome shotgun (WGS) entry which is preliminary data.</text>
</comment>
<proteinExistence type="inferred from homology"/>
<dbReference type="EC" id="3.1.4.53" evidence="3"/>
<comment type="similarity">
    <text evidence="2">Belongs to the cyclic nucleotide phosphodiesterase family. PDE4 subfamily.</text>
</comment>
<comment type="pathway">
    <text evidence="1">Purine metabolism; 3',5'-cyclic AMP degradation; AMP from 3',5'-cyclic AMP: step 1/1.</text>
</comment>
<evidence type="ECO:0000313" key="8">
    <source>
        <dbReference type="EMBL" id="TVK90650.1"/>
    </source>
</evidence>
<evidence type="ECO:0000256" key="1">
    <source>
        <dbReference type="ARBA" id="ARBA00004703"/>
    </source>
</evidence>
<evidence type="ECO:0000256" key="4">
    <source>
        <dbReference type="ARBA" id="ARBA00022801"/>
    </source>
</evidence>
<keyword evidence="9" id="KW-1185">Reference proteome</keyword>
<evidence type="ECO:0000313" key="9">
    <source>
        <dbReference type="Proteomes" id="UP000319801"/>
    </source>
</evidence>
<keyword evidence="5" id="KW-0114">cAMP</keyword>
<protein>
    <recommendedName>
        <fullName evidence="3">3',5'-cyclic-AMP phosphodiesterase</fullName>
        <ecNumber evidence="3">3.1.4.53</ecNumber>
    </recommendedName>
</protein>
<evidence type="ECO:0000256" key="2">
    <source>
        <dbReference type="ARBA" id="ARBA00009517"/>
    </source>
</evidence>
<accession>A0A556VYB6</accession>
<dbReference type="GO" id="GO:0006198">
    <property type="term" value="P:cAMP catabolic process"/>
    <property type="evidence" value="ECO:0007669"/>
    <property type="project" value="UniProtKB-UniPathway"/>
</dbReference>
<sequence length="145" mass="16862">MKDCLSARIAMQERIERASASVCLYTDDSYQKLAVETMEELDWCLDQLETIQTYRSVSDMASNKQCDERMSGEGWHYWLYWHMVQSCSDVPACTDRADPPVQLQLQLRLSWTTLLDHPPAQDMETKQRSVSAESRDVDFNLLFAR</sequence>
<dbReference type="AlphaFoldDB" id="A0A556VYB6"/>
<organism evidence="8 9">
    <name type="scientific">Bagarius yarrelli</name>
    <name type="common">Goonch</name>
    <name type="synonym">Bagrus yarrelli</name>
    <dbReference type="NCBI Taxonomy" id="175774"/>
    <lineage>
        <taxon>Eukaryota</taxon>
        <taxon>Metazoa</taxon>
        <taxon>Chordata</taxon>
        <taxon>Craniata</taxon>
        <taxon>Vertebrata</taxon>
        <taxon>Euteleostomi</taxon>
        <taxon>Actinopterygii</taxon>
        <taxon>Neopterygii</taxon>
        <taxon>Teleostei</taxon>
        <taxon>Ostariophysi</taxon>
        <taxon>Siluriformes</taxon>
        <taxon>Sisoridae</taxon>
        <taxon>Sisorinae</taxon>
        <taxon>Bagarius</taxon>
    </lineage>
</organism>
<evidence type="ECO:0000259" key="7">
    <source>
        <dbReference type="Pfam" id="PF18100"/>
    </source>
</evidence>
<evidence type="ECO:0000256" key="6">
    <source>
        <dbReference type="ARBA" id="ARBA00033681"/>
    </source>
</evidence>
<evidence type="ECO:0000256" key="3">
    <source>
        <dbReference type="ARBA" id="ARBA00012276"/>
    </source>
</evidence>
<dbReference type="GO" id="GO:0004115">
    <property type="term" value="F:3',5'-cyclic-AMP phosphodiesterase activity"/>
    <property type="evidence" value="ECO:0007669"/>
    <property type="project" value="UniProtKB-EC"/>
</dbReference>
<feature type="domain" description="Phosphodiesterase 4 upstream conserved regions (UCR)" evidence="7">
    <location>
        <begin position="21"/>
        <end position="64"/>
    </location>
</feature>
<keyword evidence="4" id="KW-0378">Hydrolase</keyword>
<dbReference type="Pfam" id="PF18100">
    <property type="entry name" value="PDE4_UCR"/>
    <property type="match status" value="1"/>
</dbReference>
<gene>
    <name evidence="8" type="ORF">Baya_2731</name>
</gene>
<comment type="catalytic activity">
    <reaction evidence="6">
        <text>3',5'-cyclic AMP + H2O = AMP + H(+)</text>
        <dbReference type="Rhea" id="RHEA:25277"/>
        <dbReference type="ChEBI" id="CHEBI:15377"/>
        <dbReference type="ChEBI" id="CHEBI:15378"/>
        <dbReference type="ChEBI" id="CHEBI:58165"/>
        <dbReference type="ChEBI" id="CHEBI:456215"/>
        <dbReference type="EC" id="3.1.4.53"/>
    </reaction>
    <physiologicalReaction direction="left-to-right" evidence="6">
        <dbReference type="Rhea" id="RHEA:25278"/>
    </physiologicalReaction>
</comment>
<dbReference type="OrthoDB" id="189220at2759"/>
<name>A0A556VYB6_BAGYA</name>
<dbReference type="EMBL" id="VCAZ01000007">
    <property type="protein sequence ID" value="TVK90650.1"/>
    <property type="molecule type" value="Genomic_DNA"/>
</dbReference>
<dbReference type="UniPathway" id="UPA00762">
    <property type="reaction ID" value="UER00747"/>
</dbReference>
<reference evidence="8 9" key="1">
    <citation type="journal article" date="2019" name="Genome Biol. Evol.">
        <title>Whole-Genome Sequencing of the Giant Devil Catfish, Bagarius yarrelli.</title>
        <authorList>
            <person name="Jiang W."/>
            <person name="Lv Y."/>
            <person name="Cheng L."/>
            <person name="Yang K."/>
            <person name="Chao B."/>
            <person name="Wang X."/>
            <person name="Li Y."/>
            <person name="Pan X."/>
            <person name="You X."/>
            <person name="Zhang Y."/>
            <person name="Yang J."/>
            <person name="Li J."/>
            <person name="Zhang X."/>
            <person name="Liu S."/>
            <person name="Sun C."/>
            <person name="Yang J."/>
            <person name="Shi Q."/>
        </authorList>
    </citation>
    <scope>NUCLEOTIDE SEQUENCE [LARGE SCALE GENOMIC DNA]</scope>
    <source>
        <strain evidence="8">JWS20170419001</strain>
        <tissue evidence="8">Muscle</tissue>
    </source>
</reference>
<dbReference type="Proteomes" id="UP000319801">
    <property type="component" value="Unassembled WGS sequence"/>
</dbReference>